<accession>A0A0C2JJE1</accession>
<dbReference type="Gene3D" id="3.40.50.150">
    <property type="entry name" value="Vaccinia Virus protein VP39"/>
    <property type="match status" value="1"/>
</dbReference>
<dbReference type="CDD" id="cd02440">
    <property type="entry name" value="AdoMet_MTases"/>
    <property type="match status" value="1"/>
</dbReference>
<dbReference type="AlphaFoldDB" id="A0A0C2JJE1"/>
<keyword evidence="2" id="KW-0830">Ubiquinone</keyword>
<dbReference type="EMBL" id="JROO01000016">
    <property type="protein sequence ID" value="KIH99050.1"/>
    <property type="molecule type" value="Genomic_DNA"/>
</dbReference>
<reference evidence="3" key="1">
    <citation type="journal article" date="2015" name="Chem. Biol.">
        <title>Structure, bioactivity, and resistance mechanism of streptomonomicin, an unusual lasso Peptide from an understudied halophilic actinomycete.</title>
        <authorList>
            <person name="Metelev M."/>
            <person name="Tietz J.I."/>
            <person name="Melby J.O."/>
            <person name="Blair P.M."/>
            <person name="Zhu L."/>
            <person name="Livnat I."/>
            <person name="Severinov K."/>
            <person name="Mitchell D.A."/>
        </authorList>
    </citation>
    <scope>NUCLEOTIDE SEQUENCE [LARGE SCALE GENOMIC DNA]</scope>
    <source>
        <strain evidence="3">YIM 90003</strain>
    </source>
</reference>
<dbReference type="SUPFAM" id="SSF53335">
    <property type="entry name" value="S-adenosyl-L-methionine-dependent methyltransferases"/>
    <property type="match status" value="1"/>
</dbReference>
<protein>
    <submittedName>
        <fullName evidence="2">Ubiquinone biosynthesis methyltransferase UbiE</fullName>
    </submittedName>
</protein>
<feature type="domain" description="Methyltransferase" evidence="1">
    <location>
        <begin position="49"/>
        <end position="144"/>
    </location>
</feature>
<dbReference type="Proteomes" id="UP000031675">
    <property type="component" value="Unassembled WGS sequence"/>
</dbReference>
<gene>
    <name evidence="2" type="ORF">LP52_09260</name>
</gene>
<dbReference type="Pfam" id="PF13649">
    <property type="entry name" value="Methyltransf_25"/>
    <property type="match status" value="1"/>
</dbReference>
<dbReference type="GO" id="GO:0032259">
    <property type="term" value="P:methylation"/>
    <property type="evidence" value="ECO:0007669"/>
    <property type="project" value="UniProtKB-KW"/>
</dbReference>
<proteinExistence type="predicted"/>
<dbReference type="InterPro" id="IPR041698">
    <property type="entry name" value="Methyltransf_25"/>
</dbReference>
<evidence type="ECO:0000313" key="2">
    <source>
        <dbReference type="EMBL" id="KIH99050.1"/>
    </source>
</evidence>
<keyword evidence="2" id="KW-0489">Methyltransferase</keyword>
<comment type="caution">
    <text evidence="2">The sequence shown here is derived from an EMBL/GenBank/DDBJ whole genome shotgun (WGS) entry which is preliminary data.</text>
</comment>
<keyword evidence="2" id="KW-0808">Transferase</keyword>
<dbReference type="RefSeq" id="WP_040272490.1">
    <property type="nucleotide sequence ID" value="NZ_JROO01000016.1"/>
</dbReference>
<organism evidence="2 3">
    <name type="scientific">Streptomonospora alba</name>
    <dbReference type="NCBI Taxonomy" id="183763"/>
    <lineage>
        <taxon>Bacteria</taxon>
        <taxon>Bacillati</taxon>
        <taxon>Actinomycetota</taxon>
        <taxon>Actinomycetes</taxon>
        <taxon>Streptosporangiales</taxon>
        <taxon>Nocardiopsidaceae</taxon>
        <taxon>Streptomonospora</taxon>
    </lineage>
</organism>
<evidence type="ECO:0000259" key="1">
    <source>
        <dbReference type="Pfam" id="PF13649"/>
    </source>
</evidence>
<dbReference type="OrthoDB" id="9777638at2"/>
<dbReference type="GO" id="GO:0008168">
    <property type="term" value="F:methyltransferase activity"/>
    <property type="evidence" value="ECO:0007669"/>
    <property type="project" value="UniProtKB-KW"/>
</dbReference>
<keyword evidence="3" id="KW-1185">Reference proteome</keyword>
<dbReference type="InterPro" id="IPR029063">
    <property type="entry name" value="SAM-dependent_MTases_sf"/>
</dbReference>
<evidence type="ECO:0000313" key="3">
    <source>
        <dbReference type="Proteomes" id="UP000031675"/>
    </source>
</evidence>
<name>A0A0C2JJE1_9ACTN</name>
<dbReference type="STRING" id="183763.LP52_09260"/>
<sequence>MSDTREDGDSIARGFDAAAAEFTSLGEHLWGPIGEALVAVASPQPGERVLDACCGTGASAVPAAQRVGPDGVVDAVDVSAPMITELRARAAHLPQLRTHRLDITAWDGGGPPGYDVVQSGLGIFFLPDMTAGTEGLIAMARPGGRVAFAIWRGDAMAAAGRQLNRAVAAVTGGEEAPPRKPYLIDRINQPECFAQWLGRRGLSDVNVAVNERSLTMDPDLAWLVILGSGFRRALAQLPDDAVASVRERYLSLLDEEGIDALDATTLIGSGTTPAAPNP</sequence>